<protein>
    <submittedName>
        <fullName evidence="1">Uncharacterized protein</fullName>
    </submittedName>
</protein>
<keyword evidence="2" id="KW-1185">Reference proteome</keyword>
<dbReference type="Proteomes" id="UP001196413">
    <property type="component" value="Unassembled WGS sequence"/>
</dbReference>
<accession>A0AAD5QN70</accession>
<organism evidence="1 2">
    <name type="scientific">Parelaphostrongylus tenuis</name>
    <name type="common">Meningeal worm</name>
    <dbReference type="NCBI Taxonomy" id="148309"/>
    <lineage>
        <taxon>Eukaryota</taxon>
        <taxon>Metazoa</taxon>
        <taxon>Ecdysozoa</taxon>
        <taxon>Nematoda</taxon>
        <taxon>Chromadorea</taxon>
        <taxon>Rhabditida</taxon>
        <taxon>Rhabditina</taxon>
        <taxon>Rhabditomorpha</taxon>
        <taxon>Strongyloidea</taxon>
        <taxon>Metastrongylidae</taxon>
        <taxon>Parelaphostrongylus</taxon>
    </lineage>
</organism>
<comment type="caution">
    <text evidence="1">The sequence shown here is derived from an EMBL/GenBank/DDBJ whole genome shotgun (WGS) entry which is preliminary data.</text>
</comment>
<name>A0AAD5QN70_PARTN</name>
<dbReference type="EMBL" id="JAHQIW010001539">
    <property type="protein sequence ID" value="KAJ1352751.1"/>
    <property type="molecule type" value="Genomic_DNA"/>
</dbReference>
<proteinExistence type="predicted"/>
<dbReference type="AlphaFoldDB" id="A0AAD5QN70"/>
<sequence length="67" mass="7586">MQLLRTALQTVITREQQVERKEKMDQINSAAPLSSATCTSKTTLKTTDAILMSQTFDVCVERRLLNQ</sequence>
<reference evidence="1" key="1">
    <citation type="submission" date="2021-06" db="EMBL/GenBank/DDBJ databases">
        <title>Parelaphostrongylus tenuis whole genome reference sequence.</title>
        <authorList>
            <person name="Garwood T.J."/>
            <person name="Larsen P.A."/>
            <person name="Fountain-Jones N.M."/>
            <person name="Garbe J.R."/>
            <person name="Macchietto M.G."/>
            <person name="Kania S.A."/>
            <person name="Gerhold R.W."/>
            <person name="Richards J.E."/>
            <person name="Wolf T.M."/>
        </authorList>
    </citation>
    <scope>NUCLEOTIDE SEQUENCE</scope>
    <source>
        <strain evidence="1">MNPRO001-30</strain>
        <tissue evidence="1">Meninges</tissue>
    </source>
</reference>
<evidence type="ECO:0000313" key="2">
    <source>
        <dbReference type="Proteomes" id="UP001196413"/>
    </source>
</evidence>
<evidence type="ECO:0000313" key="1">
    <source>
        <dbReference type="EMBL" id="KAJ1352751.1"/>
    </source>
</evidence>
<gene>
    <name evidence="1" type="ORF">KIN20_009174</name>
</gene>